<sequence length="23" mass="2533">HRPHGRRRPGHPADDARGYGAPV</sequence>
<proteinExistence type="predicted"/>
<evidence type="ECO:0000256" key="1">
    <source>
        <dbReference type="SAM" id="MobiDB-lite"/>
    </source>
</evidence>
<feature type="non-terminal residue" evidence="2">
    <location>
        <position position="23"/>
    </location>
</feature>
<name>A0A6J4UME4_9BACT</name>
<protein>
    <submittedName>
        <fullName evidence="2">Uncharacterized protein</fullName>
    </submittedName>
</protein>
<reference evidence="2" key="1">
    <citation type="submission" date="2020-02" db="EMBL/GenBank/DDBJ databases">
        <authorList>
            <person name="Meier V. D."/>
        </authorList>
    </citation>
    <scope>NUCLEOTIDE SEQUENCE</scope>
    <source>
        <strain evidence="2">AVDCRST_MAG33</strain>
    </source>
</reference>
<dbReference type="AlphaFoldDB" id="A0A6J4UME4"/>
<dbReference type="EMBL" id="CADCWK010000114">
    <property type="protein sequence ID" value="CAA9554670.1"/>
    <property type="molecule type" value="Genomic_DNA"/>
</dbReference>
<accession>A0A6J4UME4</accession>
<evidence type="ECO:0000313" key="2">
    <source>
        <dbReference type="EMBL" id="CAA9554670.1"/>
    </source>
</evidence>
<organism evidence="2">
    <name type="scientific">uncultured Thermomicrobiales bacterium</name>
    <dbReference type="NCBI Taxonomy" id="1645740"/>
    <lineage>
        <taxon>Bacteria</taxon>
        <taxon>Pseudomonadati</taxon>
        <taxon>Thermomicrobiota</taxon>
        <taxon>Thermomicrobia</taxon>
        <taxon>Thermomicrobiales</taxon>
        <taxon>environmental samples</taxon>
    </lineage>
</organism>
<feature type="non-terminal residue" evidence="2">
    <location>
        <position position="1"/>
    </location>
</feature>
<feature type="region of interest" description="Disordered" evidence="1">
    <location>
        <begin position="1"/>
        <end position="23"/>
    </location>
</feature>
<feature type="compositionally biased region" description="Basic residues" evidence="1">
    <location>
        <begin position="1"/>
        <end position="10"/>
    </location>
</feature>
<gene>
    <name evidence="2" type="ORF">AVDCRST_MAG33-1188</name>
</gene>